<dbReference type="InterPro" id="IPR036397">
    <property type="entry name" value="RNaseH_sf"/>
</dbReference>
<dbReference type="SMART" id="SM00474">
    <property type="entry name" value="35EXOc"/>
    <property type="match status" value="1"/>
</dbReference>
<sequence length="366" mass="43745">MPSLRQQERSRQRRRERSAFDRLDLEVLLLDDEAREKRVALNCLSAFVPPPHPNLSKIPIWTLSRDHSMAENVDKDKSLLYVDNPFNLGRMTEHLKSQTQFAIDLEFGDTRSYLDVTALIQISTTTKNFIVDSLKLYNYIFDSLYEVMIDENILKIVFGTEDVMALQRDFSIRAYNIIDFQNFYGQANGLLQSPGLCDIVEKYFETELNKKYQHFNWRFRPLPSEALNYAQKDSELLLDCWEHFKIKHANMFELDSFDFTHHRDLMLRNYKFPPVERSFNRCFDFAWKQCPNHFKENFTLCTDKKIFKDLFTWRENTAKLRDEKPIYILHRTVNHNRRVEITPAEHQEDNWELEPPQKGSCLIHRR</sequence>
<dbReference type="InterPro" id="IPR045092">
    <property type="entry name" value="Rrp6-like"/>
</dbReference>
<name>A0ABP1QN18_9HEXA</name>
<reference evidence="2 3" key="1">
    <citation type="submission" date="2024-08" db="EMBL/GenBank/DDBJ databases">
        <authorList>
            <person name="Cucini C."/>
            <person name="Frati F."/>
        </authorList>
    </citation>
    <scope>NUCLEOTIDE SEQUENCE [LARGE SCALE GENOMIC DNA]</scope>
</reference>
<comment type="caution">
    <text evidence="2">The sequence shown here is derived from an EMBL/GenBank/DDBJ whole genome shotgun (WGS) entry which is preliminary data.</text>
</comment>
<gene>
    <name evidence="2" type="ORF">ODALV1_LOCUS13279</name>
</gene>
<dbReference type="InterPro" id="IPR012337">
    <property type="entry name" value="RNaseH-like_sf"/>
</dbReference>
<accession>A0ABP1QN18</accession>
<dbReference type="SUPFAM" id="SSF53098">
    <property type="entry name" value="Ribonuclease H-like"/>
    <property type="match status" value="1"/>
</dbReference>
<organism evidence="2 3">
    <name type="scientific">Orchesella dallaii</name>
    <dbReference type="NCBI Taxonomy" id="48710"/>
    <lineage>
        <taxon>Eukaryota</taxon>
        <taxon>Metazoa</taxon>
        <taxon>Ecdysozoa</taxon>
        <taxon>Arthropoda</taxon>
        <taxon>Hexapoda</taxon>
        <taxon>Collembola</taxon>
        <taxon>Entomobryomorpha</taxon>
        <taxon>Entomobryoidea</taxon>
        <taxon>Orchesellidae</taxon>
        <taxon>Orchesellinae</taxon>
        <taxon>Orchesella</taxon>
    </lineage>
</organism>
<dbReference type="PANTHER" id="PTHR12124">
    <property type="entry name" value="POLYMYOSITIS/SCLERODERMA AUTOANTIGEN-RELATED"/>
    <property type="match status" value="1"/>
</dbReference>
<dbReference type="Proteomes" id="UP001642540">
    <property type="component" value="Unassembled WGS sequence"/>
</dbReference>
<evidence type="ECO:0000313" key="3">
    <source>
        <dbReference type="Proteomes" id="UP001642540"/>
    </source>
</evidence>
<evidence type="ECO:0000313" key="2">
    <source>
        <dbReference type="EMBL" id="CAL8109346.1"/>
    </source>
</evidence>
<proteinExistence type="predicted"/>
<dbReference type="InterPro" id="IPR002562">
    <property type="entry name" value="3'-5'_exonuclease_dom"/>
</dbReference>
<feature type="domain" description="3'-5' exonuclease" evidence="1">
    <location>
        <begin position="79"/>
        <end position="249"/>
    </location>
</feature>
<dbReference type="PANTHER" id="PTHR12124:SF47">
    <property type="entry name" value="EXOSOME COMPONENT 10"/>
    <property type="match status" value="1"/>
</dbReference>
<evidence type="ECO:0000259" key="1">
    <source>
        <dbReference type="SMART" id="SM00474"/>
    </source>
</evidence>
<keyword evidence="3" id="KW-1185">Reference proteome</keyword>
<dbReference type="Gene3D" id="3.30.420.10">
    <property type="entry name" value="Ribonuclease H-like superfamily/Ribonuclease H"/>
    <property type="match status" value="1"/>
</dbReference>
<dbReference type="Pfam" id="PF01612">
    <property type="entry name" value="DNA_pol_A_exo1"/>
    <property type="match status" value="1"/>
</dbReference>
<dbReference type="EMBL" id="CAXLJM020000041">
    <property type="protein sequence ID" value="CAL8109346.1"/>
    <property type="molecule type" value="Genomic_DNA"/>
</dbReference>
<protein>
    <recommendedName>
        <fullName evidence="1">3'-5' exonuclease domain-containing protein</fullName>
    </recommendedName>
</protein>